<feature type="domain" description="Glycosyltransferase subfamily 4-like N-terminal" evidence="2">
    <location>
        <begin position="18"/>
        <end position="197"/>
    </location>
</feature>
<keyword evidence="4" id="KW-1185">Reference proteome</keyword>
<dbReference type="InterPro" id="IPR001296">
    <property type="entry name" value="Glyco_trans_1"/>
</dbReference>
<organism evidence="3 4">
    <name type="scientific">Shinella sumterensis</name>
    <dbReference type="NCBI Taxonomy" id="1967501"/>
    <lineage>
        <taxon>Bacteria</taxon>
        <taxon>Pseudomonadati</taxon>
        <taxon>Pseudomonadota</taxon>
        <taxon>Alphaproteobacteria</taxon>
        <taxon>Hyphomicrobiales</taxon>
        <taxon>Rhizobiaceae</taxon>
        <taxon>Shinella</taxon>
    </lineage>
</organism>
<dbReference type="Pfam" id="PF00534">
    <property type="entry name" value="Glycos_transf_1"/>
    <property type="match status" value="1"/>
</dbReference>
<sequence>MRVLLLSQYFYPEQFSNNEIARELVRRGHKVSVVCCVPNYPSGAFTRGYSNSERRIELWEGVSIYRTRTIPRGKSALQLIANYAFFPFAASWTAIRRLKHKPDVSFVSMPSPLLQALAGIFLKWWWKTPCVYWVQDIWPESVTYTLRINNRFVRRMLEWLCGWIYRQADHIFVQSDAFPDMITRFGVPRDRIKTLPNTAPPTYRPIRPEEVSGAAQRVSGSGFRLMFAGNIGESQDFDTIIEAAQILNGQVDMTWIIIGSGRDEVRVREKIKSLGLEHCFNFMGRFPEEEMPSFFAIADALLVSLKSIPIFSLTVPYKVQCYLACGKPIIAALDGEGKRIVEEAGAGLTASASNPSELANAIKLMIDMSPENRTTLGQSGLAYFEANYAREIVYDILETELRTQAKTI</sequence>
<dbReference type="CDD" id="cd03794">
    <property type="entry name" value="GT4_WbuB-like"/>
    <property type="match status" value="1"/>
</dbReference>
<evidence type="ECO:0000259" key="2">
    <source>
        <dbReference type="Pfam" id="PF13579"/>
    </source>
</evidence>
<dbReference type="AlphaFoldDB" id="A0AA50H6Y1"/>
<name>A0AA50H6Y1_9HYPH</name>
<dbReference type="SUPFAM" id="SSF53756">
    <property type="entry name" value="UDP-Glycosyltransferase/glycogen phosphorylase"/>
    <property type="match status" value="1"/>
</dbReference>
<dbReference type="PANTHER" id="PTHR12526:SF622">
    <property type="entry name" value="GLYCOSYLTRANSFERASE (GROUP I)"/>
    <property type="match status" value="1"/>
</dbReference>
<dbReference type="EMBL" id="CP132302">
    <property type="protein sequence ID" value="WLR96199.1"/>
    <property type="molecule type" value="Genomic_DNA"/>
</dbReference>
<evidence type="ECO:0000259" key="1">
    <source>
        <dbReference type="Pfam" id="PF00534"/>
    </source>
</evidence>
<evidence type="ECO:0000313" key="3">
    <source>
        <dbReference type="EMBL" id="WLR96199.1"/>
    </source>
</evidence>
<dbReference type="RefSeq" id="WP_306036649.1">
    <property type="nucleotide sequence ID" value="NZ_CP132302.1"/>
</dbReference>
<dbReference type="GO" id="GO:0016757">
    <property type="term" value="F:glycosyltransferase activity"/>
    <property type="evidence" value="ECO:0007669"/>
    <property type="project" value="InterPro"/>
</dbReference>
<accession>A0AA50H6Y1</accession>
<reference evidence="3 4" key="1">
    <citation type="submission" date="2023-08" db="EMBL/GenBank/DDBJ databases">
        <title>Pathogen: clinical or host-associated sample.</title>
        <authorList>
            <person name="Hergert J."/>
            <person name="Casey R."/>
            <person name="Wagner J."/>
            <person name="Young E.L."/>
            <person name="Oakeson K.F."/>
        </authorList>
    </citation>
    <scope>NUCLEOTIDE SEQUENCE [LARGE SCALE GENOMIC DNA]</scope>
    <source>
        <strain evidence="3 4">1760953</strain>
    </source>
</reference>
<protein>
    <submittedName>
        <fullName evidence="3">Glycosyltransferase family 4 protein</fullName>
    </submittedName>
</protein>
<feature type="domain" description="Glycosyl transferase family 1" evidence="1">
    <location>
        <begin position="224"/>
        <end position="377"/>
    </location>
</feature>
<gene>
    <name evidence="3" type="ORF">Q9313_10710</name>
</gene>
<dbReference type="PANTHER" id="PTHR12526">
    <property type="entry name" value="GLYCOSYLTRANSFERASE"/>
    <property type="match status" value="1"/>
</dbReference>
<dbReference type="Gene3D" id="3.40.50.2000">
    <property type="entry name" value="Glycogen Phosphorylase B"/>
    <property type="match status" value="2"/>
</dbReference>
<dbReference type="Pfam" id="PF13579">
    <property type="entry name" value="Glyco_trans_4_4"/>
    <property type="match status" value="1"/>
</dbReference>
<evidence type="ECO:0000313" key="4">
    <source>
        <dbReference type="Proteomes" id="UP001234585"/>
    </source>
</evidence>
<dbReference type="Proteomes" id="UP001234585">
    <property type="component" value="Chromosome"/>
</dbReference>
<proteinExistence type="predicted"/>
<dbReference type="InterPro" id="IPR028098">
    <property type="entry name" value="Glyco_trans_4-like_N"/>
</dbReference>